<feature type="domain" description="YhdP central" evidence="2">
    <location>
        <begin position="1"/>
        <end position="1277"/>
    </location>
</feature>
<feature type="transmembrane region" description="Helical" evidence="1">
    <location>
        <begin position="12"/>
        <end position="37"/>
    </location>
</feature>
<protein>
    <submittedName>
        <fullName evidence="3">TIGR02099 family protein</fullName>
    </submittedName>
</protein>
<feature type="transmembrane region" description="Helical" evidence="1">
    <location>
        <begin position="1232"/>
        <end position="1251"/>
    </location>
</feature>
<organism evidence="3 4">
    <name type="scientific">Pseudomonas matsuisoli</name>
    <dbReference type="NCBI Taxonomy" id="1515666"/>
    <lineage>
        <taxon>Bacteria</taxon>
        <taxon>Pseudomonadati</taxon>
        <taxon>Pseudomonadota</taxon>
        <taxon>Gammaproteobacteria</taxon>
        <taxon>Pseudomonadales</taxon>
        <taxon>Pseudomonadaceae</taxon>
        <taxon>Pseudomonas</taxon>
    </lineage>
</organism>
<keyword evidence="1" id="KW-1133">Transmembrane helix</keyword>
<reference evidence="3" key="2">
    <citation type="submission" date="2020-09" db="EMBL/GenBank/DDBJ databases">
        <authorList>
            <person name="Sun Q."/>
            <person name="Ohkuma M."/>
        </authorList>
    </citation>
    <scope>NUCLEOTIDE SEQUENCE</scope>
    <source>
        <strain evidence="3">JCM 30078</strain>
    </source>
</reference>
<dbReference type="InterPro" id="IPR025263">
    <property type="entry name" value="YhdP_central"/>
</dbReference>
<dbReference type="RefSeq" id="WP_188985544.1">
    <property type="nucleotide sequence ID" value="NZ_BMPO01000010.1"/>
</dbReference>
<keyword evidence="1" id="KW-0472">Membrane</keyword>
<sequence length="1283" mass="138491">MSQPSAFLSRALRVVIAAGAVLIILLALLISLGRLLIPAVAEYRAEIEARIEQAFGLPTHVGALEGSWHGLTPRLVARDVQIGEGENPLRLDALSIELDLPASVIDRQLQLSRLVASGLRLSLREEDSGDWRVEGFPGRAEKKPFDPGPLLAMLQHVGLLALQDAQVTIQPQAGDVLALNYLDLSLSSHGHLQRLDGRALLPDGAPLAFSVQGALAPNDILRSDLRAYLSLPQSDWAQWIPPTLLQQYRLQHLTGGGEVWLDWAQGRVQRAVARLNAAQVAVVHEDKRPVDVRDLGVSAYLDYADTGYRLRLDALAATLEGKRWGETDMLITQRPSGDGEPASWSVVADRIDLAPLTPLALALAPLPAKASEALEAIAPHGAIRNLDLRYIPSAPPEARVQLAANLERVGFGAYHGAPAAENVSGSIAGGLNKGELKVDSDDFMLHLSELFPKPWRYDHAAGRLSWTFDDDAFTLIGHYLRADGPVGNAAGDFLIRLKRDHAQESYMDLRVGLRNGDAAFTADYIPTRAPALSPELAEWLTTAIQGGTVDEGYFQYQGSLSKASPPTARRLMLYAKARDAQLAYQRGWPLLREASGEVFVENAHVRVQAPTGKLLGSRVKDVRVDIAKADDDIVHLKLQGEVSGSVDDALKTLSEAPIPPAERFGEWQGRGPLQGTLDLDIPFRKGMLPKVVVNFETQGATFSTATPDLRFERVAGQFRFDSERGLSTEGVTAVFLGEPVKGQAAAIGRAGDIRSRVTATGNMAWERLAEWLHVDRPLPVSGRIPFLLDLNLGEAGNTLKIDSTLQGVAVDLPAPFGKAPTEARPASFQMTLGQPEQRFWADYDRLANLALRLPGNDWQALQGTLVLGGGQASEPKAPGLALSGHLDAFDLAEWQAVQAKYLSPSQASSAEHTVGAPAPGQGVRRVDLNIDRFTGAGLDIAKLSLLLERATGRWNLTLGSETLAGTAGIPDAKDVPMDIALSRLRLPAAEPPPAADAPVEARKDPLADLDPRTLPPLRVTIDRLLQGDELLGAWSFRATPTPNGAQFDNVDLDLKKGLKLTGSVAWTGPAGASRSHYQGRLEGENLSEVLLAWKFAPTATSEDFRLDVNGNWPGSPAAVSLKSFSGEMDARLRKGAFVEVEGRASALRVFGLLNFNAIGRRLRLDFSDLLGRGLAYDEVKGTLLADRGMYVTRKPITMTGPSTNIEIDGKLDMVNQQIDAQMQVALPLTNNLPLAALIVGAPAIGGALFVVDRLLGDRVARFASVHYKVEGPLLEPKMTFERP</sequence>
<dbReference type="Proteomes" id="UP000635983">
    <property type="component" value="Unassembled WGS sequence"/>
</dbReference>
<evidence type="ECO:0000259" key="2">
    <source>
        <dbReference type="Pfam" id="PF13116"/>
    </source>
</evidence>
<evidence type="ECO:0000256" key="1">
    <source>
        <dbReference type="SAM" id="Phobius"/>
    </source>
</evidence>
<keyword evidence="4" id="KW-1185">Reference proteome</keyword>
<name>A0A917Q2I3_9PSED</name>
<gene>
    <name evidence="3" type="ORF">GCM10009304_37780</name>
</gene>
<proteinExistence type="predicted"/>
<dbReference type="Pfam" id="PF13116">
    <property type="entry name" value="YhdP"/>
    <property type="match status" value="1"/>
</dbReference>
<evidence type="ECO:0000313" key="3">
    <source>
        <dbReference type="EMBL" id="GGK08074.1"/>
    </source>
</evidence>
<dbReference type="NCBIfam" id="TIGR02099">
    <property type="entry name" value="YhdP family protein"/>
    <property type="match status" value="1"/>
</dbReference>
<comment type="caution">
    <text evidence="3">The sequence shown here is derived from an EMBL/GenBank/DDBJ whole genome shotgun (WGS) entry which is preliminary data.</text>
</comment>
<dbReference type="EMBL" id="BMPO01000010">
    <property type="protein sequence ID" value="GGK08074.1"/>
    <property type="molecule type" value="Genomic_DNA"/>
</dbReference>
<dbReference type="InterPro" id="IPR011836">
    <property type="entry name" value="YhdP"/>
</dbReference>
<dbReference type="PANTHER" id="PTHR38690:SF1">
    <property type="entry name" value="PROTEASE"/>
    <property type="match status" value="1"/>
</dbReference>
<reference evidence="3" key="1">
    <citation type="journal article" date="2014" name="Int. J. Syst. Evol. Microbiol.">
        <title>Complete genome sequence of Corynebacterium casei LMG S-19264T (=DSM 44701T), isolated from a smear-ripened cheese.</title>
        <authorList>
            <consortium name="US DOE Joint Genome Institute (JGI-PGF)"/>
            <person name="Walter F."/>
            <person name="Albersmeier A."/>
            <person name="Kalinowski J."/>
            <person name="Ruckert C."/>
        </authorList>
    </citation>
    <scope>NUCLEOTIDE SEQUENCE</scope>
    <source>
        <strain evidence="3">JCM 30078</strain>
    </source>
</reference>
<evidence type="ECO:0000313" key="4">
    <source>
        <dbReference type="Proteomes" id="UP000635983"/>
    </source>
</evidence>
<keyword evidence="1" id="KW-0812">Transmembrane</keyword>
<dbReference type="PANTHER" id="PTHR38690">
    <property type="entry name" value="PROTEASE-RELATED"/>
    <property type="match status" value="1"/>
</dbReference>
<accession>A0A917Q2I3</accession>